<comment type="caution">
    <text evidence="1">The sequence shown here is derived from an EMBL/GenBank/DDBJ whole genome shotgun (WGS) entry which is preliminary data.</text>
</comment>
<accession>A0A2G8RI28</accession>
<proteinExistence type="predicted"/>
<name>A0A2G8RI28_9RHOB</name>
<organism evidence="1 2">
    <name type="scientific">Puniceibacterium antarcticum</name>
    <dbReference type="NCBI Taxonomy" id="1206336"/>
    <lineage>
        <taxon>Bacteria</taxon>
        <taxon>Pseudomonadati</taxon>
        <taxon>Pseudomonadota</taxon>
        <taxon>Alphaproteobacteria</taxon>
        <taxon>Rhodobacterales</taxon>
        <taxon>Paracoccaceae</taxon>
        <taxon>Puniceibacterium</taxon>
    </lineage>
</organism>
<dbReference type="Proteomes" id="UP000231259">
    <property type="component" value="Unassembled WGS sequence"/>
</dbReference>
<gene>
    <name evidence="1" type="ORF">P775_05665</name>
</gene>
<evidence type="ECO:0000313" key="2">
    <source>
        <dbReference type="Proteomes" id="UP000231259"/>
    </source>
</evidence>
<sequence length="31" mass="3682">MENQYLAYFVPSQGKNRFQGRVVLQLWPALK</sequence>
<evidence type="ECO:0000313" key="1">
    <source>
        <dbReference type="EMBL" id="PIL21200.1"/>
    </source>
</evidence>
<reference evidence="1 2" key="1">
    <citation type="submission" date="2013-09" db="EMBL/GenBank/DDBJ databases">
        <title>Genome sequencing of Phaeobacter antarcticus sp. nov. SM1211.</title>
        <authorList>
            <person name="Zhang X.-Y."/>
            <person name="Liu C."/>
            <person name="Chen X.-L."/>
            <person name="Xie B.-B."/>
            <person name="Qin Q.-L."/>
            <person name="Rong J.-C."/>
            <person name="Zhang Y.-Z."/>
        </authorList>
    </citation>
    <scope>NUCLEOTIDE SEQUENCE [LARGE SCALE GENOMIC DNA]</scope>
    <source>
        <strain evidence="1 2">SM1211</strain>
    </source>
</reference>
<dbReference type="AlphaFoldDB" id="A0A2G8RI28"/>
<protein>
    <submittedName>
        <fullName evidence="1">Uncharacterized protein</fullName>
    </submittedName>
</protein>
<keyword evidence="2" id="KW-1185">Reference proteome</keyword>
<dbReference type="EMBL" id="AWWI01000045">
    <property type="protein sequence ID" value="PIL21200.1"/>
    <property type="molecule type" value="Genomic_DNA"/>
</dbReference>